<organism evidence="3 4">
    <name type="scientific">Merluccius polli</name>
    <name type="common">Benguela hake</name>
    <name type="synonym">Merluccius cadenati</name>
    <dbReference type="NCBI Taxonomy" id="89951"/>
    <lineage>
        <taxon>Eukaryota</taxon>
        <taxon>Metazoa</taxon>
        <taxon>Chordata</taxon>
        <taxon>Craniata</taxon>
        <taxon>Vertebrata</taxon>
        <taxon>Euteleostomi</taxon>
        <taxon>Actinopterygii</taxon>
        <taxon>Neopterygii</taxon>
        <taxon>Teleostei</taxon>
        <taxon>Neoteleostei</taxon>
        <taxon>Acanthomorphata</taxon>
        <taxon>Zeiogadaria</taxon>
        <taxon>Gadariae</taxon>
        <taxon>Gadiformes</taxon>
        <taxon>Gadoidei</taxon>
        <taxon>Merlucciidae</taxon>
        <taxon>Merluccius</taxon>
    </lineage>
</organism>
<dbReference type="Pfam" id="PF10545">
    <property type="entry name" value="MADF_DNA_bdg"/>
    <property type="match status" value="1"/>
</dbReference>
<protein>
    <submittedName>
        <fullName evidence="3">Transcription factor Adf-1</fullName>
    </submittedName>
</protein>
<proteinExistence type="predicted"/>
<comment type="caution">
    <text evidence="3">The sequence shown here is derived from an EMBL/GenBank/DDBJ whole genome shotgun (WGS) entry which is preliminary data.</text>
</comment>
<name>A0AA47MGQ0_MERPO</name>
<dbReference type="SMART" id="SM00595">
    <property type="entry name" value="MADF"/>
    <property type="match status" value="1"/>
</dbReference>
<evidence type="ECO:0000313" key="3">
    <source>
        <dbReference type="EMBL" id="KAK0139800.1"/>
    </source>
</evidence>
<feature type="compositionally biased region" description="Basic and acidic residues" evidence="1">
    <location>
        <begin position="188"/>
        <end position="205"/>
    </location>
</feature>
<dbReference type="PROSITE" id="PS51029">
    <property type="entry name" value="MADF"/>
    <property type="match status" value="1"/>
</dbReference>
<keyword evidence="4" id="KW-1185">Reference proteome</keyword>
<feature type="compositionally biased region" description="Low complexity" evidence="1">
    <location>
        <begin position="138"/>
        <end position="164"/>
    </location>
</feature>
<feature type="domain" description="MADF" evidence="2">
    <location>
        <begin position="4"/>
        <end position="95"/>
    </location>
</feature>
<evidence type="ECO:0000313" key="4">
    <source>
        <dbReference type="Proteomes" id="UP001174136"/>
    </source>
</evidence>
<reference evidence="3" key="1">
    <citation type="journal article" date="2023" name="Front. Mar. Sci.">
        <title>A new Merluccius polli reference genome to investigate the effects of global change in West African waters.</title>
        <authorList>
            <person name="Mateo J.L."/>
            <person name="Blanco-Fernandez C."/>
            <person name="Garcia-Vazquez E."/>
            <person name="Machado-Schiaffino G."/>
        </authorList>
    </citation>
    <scope>NUCLEOTIDE SEQUENCE</scope>
    <source>
        <strain evidence="3">C29</strain>
        <tissue evidence="3">Fin</tissue>
    </source>
</reference>
<gene>
    <name evidence="3" type="primary">Adf1_8</name>
    <name evidence="3" type="ORF">N1851_023289</name>
</gene>
<dbReference type="Proteomes" id="UP001174136">
    <property type="component" value="Unassembled WGS sequence"/>
</dbReference>
<dbReference type="EMBL" id="JAOPHQ010004294">
    <property type="protein sequence ID" value="KAK0139800.1"/>
    <property type="molecule type" value="Genomic_DNA"/>
</dbReference>
<dbReference type="PANTHER" id="PTHR12243:SF48">
    <property type="entry name" value="MADF DOMAIN-CONTAINING PROTEIN"/>
    <property type="match status" value="1"/>
</dbReference>
<dbReference type="PANTHER" id="PTHR12243">
    <property type="entry name" value="MADF DOMAIN TRANSCRIPTION FACTOR"/>
    <property type="match status" value="1"/>
</dbReference>
<dbReference type="GO" id="GO:0005634">
    <property type="term" value="C:nucleus"/>
    <property type="evidence" value="ECO:0007669"/>
    <property type="project" value="TreeGrafter"/>
</dbReference>
<feature type="region of interest" description="Disordered" evidence="1">
    <location>
        <begin position="138"/>
        <end position="205"/>
    </location>
</feature>
<sequence>MEDKLIIAVGNRPILYDQSLYTYRDTNRLDLVWREVSLEVGEPVAECLKRWRSLRDRFRRERIKKREFQRSGAGATPRQPWRYMAVMGFLTPFLQDRGTTSNLQRGRVPVVERKEEDVGSDEEGGPAAVVAGVAAVPPDAEAGAPAPPAAAEAALAAPAAAAAPSSSSWARGGGRRQTSGKRWWAGSRMERAGARRRQGQEEARA</sequence>
<accession>A0AA47MGQ0</accession>
<dbReference type="GO" id="GO:0005667">
    <property type="term" value="C:transcription regulator complex"/>
    <property type="evidence" value="ECO:0007669"/>
    <property type="project" value="TreeGrafter"/>
</dbReference>
<evidence type="ECO:0000256" key="1">
    <source>
        <dbReference type="SAM" id="MobiDB-lite"/>
    </source>
</evidence>
<dbReference type="InterPro" id="IPR039353">
    <property type="entry name" value="TF_Adf1"/>
</dbReference>
<dbReference type="GO" id="GO:0006357">
    <property type="term" value="P:regulation of transcription by RNA polymerase II"/>
    <property type="evidence" value="ECO:0007669"/>
    <property type="project" value="TreeGrafter"/>
</dbReference>
<dbReference type="AlphaFoldDB" id="A0AA47MGQ0"/>
<feature type="region of interest" description="Disordered" evidence="1">
    <location>
        <begin position="98"/>
        <end position="126"/>
    </location>
</feature>
<evidence type="ECO:0000259" key="2">
    <source>
        <dbReference type="PROSITE" id="PS51029"/>
    </source>
</evidence>
<dbReference type="InterPro" id="IPR006578">
    <property type="entry name" value="MADF-dom"/>
</dbReference>